<feature type="transmembrane region" description="Helical" evidence="1">
    <location>
        <begin position="118"/>
        <end position="138"/>
    </location>
</feature>
<feature type="transmembrane region" description="Helical" evidence="1">
    <location>
        <begin position="71"/>
        <end position="97"/>
    </location>
</feature>
<evidence type="ECO:0000313" key="3">
    <source>
        <dbReference type="Proteomes" id="UP000055136"/>
    </source>
</evidence>
<reference evidence="2" key="1">
    <citation type="submission" date="2015-10" db="EMBL/GenBank/DDBJ databases">
        <title>Description of Candidatus Tenderia electrophaga gen. nov, sp. nov., an Uncultivated Electroautotroph from a Biocathode Enrichment.</title>
        <authorList>
            <person name="Eddie B.J."/>
            <person name="Malanoski A.P."/>
            <person name="Wang Z."/>
            <person name="Hall R.J."/>
            <person name="Oh S.D."/>
            <person name="Heiner C."/>
            <person name="Lin B."/>
            <person name="Strycharz-Glaven S.M."/>
        </authorList>
    </citation>
    <scope>NUCLEOTIDE SEQUENCE [LARGE SCALE GENOMIC DNA]</scope>
    <source>
        <strain evidence="2">NRL1</strain>
    </source>
</reference>
<feature type="transmembrane region" description="Helical" evidence="1">
    <location>
        <begin position="22"/>
        <end position="40"/>
    </location>
</feature>
<organism evidence="2 3">
    <name type="scientific">Candidatus Tenderia electrophaga</name>
    <dbReference type="NCBI Taxonomy" id="1748243"/>
    <lineage>
        <taxon>Bacteria</taxon>
        <taxon>Pseudomonadati</taxon>
        <taxon>Pseudomonadota</taxon>
        <taxon>Gammaproteobacteria</taxon>
        <taxon>Candidatus Tenderiales</taxon>
        <taxon>Candidatus Tenderiaceae</taxon>
        <taxon>Candidatus Tenderia</taxon>
    </lineage>
</organism>
<gene>
    <name evidence="2" type="ORF">Tel_12245</name>
</gene>
<sequence>MYSQITYGIAIDRPDWGLYFKLFQGLFASVAIALLAFVFSPLSGERISLGVGAFFASVASSYVNLNELPGVNMVTLIDMANGLAMVTIFLTLFGSVISSRIAKGEGQLETAEMFDRGMLIVFVIGFVSVNAVMAFAAAK</sequence>
<evidence type="ECO:0000313" key="2">
    <source>
        <dbReference type="EMBL" id="ALP53842.1"/>
    </source>
</evidence>
<dbReference type="InterPro" id="IPR036719">
    <property type="entry name" value="Neuro-gated_channel_TM_sf"/>
</dbReference>
<keyword evidence="1" id="KW-0472">Membrane</keyword>
<dbReference type="Gene3D" id="1.20.58.390">
    <property type="entry name" value="Neurotransmitter-gated ion-channel transmembrane domain"/>
    <property type="match status" value="1"/>
</dbReference>
<dbReference type="InterPro" id="IPR038050">
    <property type="entry name" value="Neuro_actylchol_rec"/>
</dbReference>
<accession>A0A0S2TFE8</accession>
<dbReference type="GO" id="GO:0016020">
    <property type="term" value="C:membrane"/>
    <property type="evidence" value="ECO:0007669"/>
    <property type="project" value="InterPro"/>
</dbReference>
<dbReference type="STRING" id="1748243.Tel_12245"/>
<dbReference type="GO" id="GO:0006811">
    <property type="term" value="P:monoatomic ion transport"/>
    <property type="evidence" value="ECO:0007669"/>
    <property type="project" value="InterPro"/>
</dbReference>
<proteinExistence type="predicted"/>
<dbReference type="KEGG" id="tee:Tel_12245"/>
<dbReference type="EMBL" id="CP013099">
    <property type="protein sequence ID" value="ALP53842.1"/>
    <property type="molecule type" value="Genomic_DNA"/>
</dbReference>
<dbReference type="Proteomes" id="UP000055136">
    <property type="component" value="Chromosome"/>
</dbReference>
<name>A0A0S2TFE8_9GAMM</name>
<protein>
    <submittedName>
        <fullName evidence="2">Uncharacterized protein</fullName>
    </submittedName>
</protein>
<keyword evidence="1" id="KW-1133">Transmembrane helix</keyword>
<keyword evidence="3" id="KW-1185">Reference proteome</keyword>
<feature type="transmembrane region" description="Helical" evidence="1">
    <location>
        <begin position="47"/>
        <end position="65"/>
    </location>
</feature>
<dbReference type="SUPFAM" id="SSF90112">
    <property type="entry name" value="Neurotransmitter-gated ion-channel transmembrane pore"/>
    <property type="match status" value="1"/>
</dbReference>
<dbReference type="AlphaFoldDB" id="A0A0S2TFE8"/>
<evidence type="ECO:0000256" key="1">
    <source>
        <dbReference type="SAM" id="Phobius"/>
    </source>
</evidence>
<keyword evidence="1" id="KW-0812">Transmembrane</keyword>